<dbReference type="SUPFAM" id="SSF47203">
    <property type="entry name" value="Acyl-CoA dehydrogenase C-terminal domain-like"/>
    <property type="match status" value="1"/>
</dbReference>
<dbReference type="EMBL" id="CP032416">
    <property type="protein sequence ID" value="AYD41108.1"/>
    <property type="molecule type" value="Genomic_DNA"/>
</dbReference>
<evidence type="ECO:0000259" key="6">
    <source>
        <dbReference type="Pfam" id="PF11794"/>
    </source>
</evidence>
<evidence type="ECO:0000256" key="2">
    <source>
        <dbReference type="ARBA" id="ARBA00022827"/>
    </source>
</evidence>
<keyword evidence="3" id="KW-0560">Oxidoreductase</keyword>
<name>A0A386H6A8_9CLOT</name>
<dbReference type="Pfam" id="PF11794">
    <property type="entry name" value="HpaB_N"/>
    <property type="match status" value="1"/>
</dbReference>
<dbReference type="KEGG" id="cfer:D4Z93_11490"/>
<accession>A0A386H6A8</accession>
<dbReference type="InterPro" id="IPR036250">
    <property type="entry name" value="AcylCo_DH-like_C"/>
</dbReference>
<dbReference type="Gene3D" id="1.10.3140.10">
    <property type="entry name" value="4-hydroxybutyryl-coa dehydratase, domain 1"/>
    <property type="match status" value="1"/>
</dbReference>
<dbReference type="PIRSF" id="PIRSF000331">
    <property type="entry name" value="HpaA_HpaB"/>
    <property type="match status" value="1"/>
</dbReference>
<evidence type="ECO:0000256" key="4">
    <source>
        <dbReference type="PIRSR" id="PIRSR000331-2"/>
    </source>
</evidence>
<feature type="binding site" evidence="4">
    <location>
        <position position="191"/>
    </location>
    <ligand>
        <name>FAD</name>
        <dbReference type="ChEBI" id="CHEBI:57692"/>
    </ligand>
</feature>
<protein>
    <submittedName>
        <fullName evidence="7">4-hydroxybutyryl-CoA dehydratase</fullName>
    </submittedName>
</protein>
<proteinExistence type="predicted"/>
<dbReference type="Gene3D" id="1.20.140.10">
    <property type="entry name" value="Butyryl-CoA Dehydrogenase, subunit A, domain 3"/>
    <property type="match status" value="1"/>
</dbReference>
<dbReference type="SUPFAM" id="SSF56645">
    <property type="entry name" value="Acyl-CoA dehydrogenase NM domain-like"/>
    <property type="match status" value="1"/>
</dbReference>
<dbReference type="GO" id="GO:0016627">
    <property type="term" value="F:oxidoreductase activity, acting on the CH-CH group of donors"/>
    <property type="evidence" value="ECO:0007669"/>
    <property type="project" value="InterPro"/>
</dbReference>
<dbReference type="Gene3D" id="2.40.110.10">
    <property type="entry name" value="Butyryl-CoA Dehydrogenase, subunit A, domain 2"/>
    <property type="match status" value="1"/>
</dbReference>
<dbReference type="InterPro" id="IPR004925">
    <property type="entry name" value="HpaB/PvcC/4-BUDH"/>
</dbReference>
<gene>
    <name evidence="7" type="ORF">D4Z93_11490</name>
</gene>
<dbReference type="AlphaFoldDB" id="A0A386H6A8"/>
<dbReference type="OrthoDB" id="9785230at2"/>
<dbReference type="PANTHER" id="PTHR36117">
    <property type="entry name" value="4-HYDROXYPHENYLACETATE 3-MONOOXYGENASE-RELATED"/>
    <property type="match status" value="1"/>
</dbReference>
<organism evidence="7 8">
    <name type="scientific">Clostridium fermenticellae</name>
    <dbReference type="NCBI Taxonomy" id="2068654"/>
    <lineage>
        <taxon>Bacteria</taxon>
        <taxon>Bacillati</taxon>
        <taxon>Bacillota</taxon>
        <taxon>Clostridia</taxon>
        <taxon>Eubacteriales</taxon>
        <taxon>Clostridiaceae</taxon>
        <taxon>Clostridium</taxon>
    </lineage>
</organism>
<dbReference type="Pfam" id="PF03241">
    <property type="entry name" value="HpaB"/>
    <property type="match status" value="1"/>
</dbReference>
<sequence length="483" mass="53572">MALMTGEEYVESLRKLNLNVYLLGEKIDNPVDNPILRPSLNSVKMTYDLAQMPEYEDLMTVKSSITGEKINRFVHLHQSAEDLVKKVKMQRLCGQKTAACFQRCVGMDAFNATFSTTYEIDKEYNTNYHENFKRFLKYVQENDLTVDGAMTDPKGDRGLSPSKQADPDLYLRVVERRPDGIVVRGAKAHQTGICNSHEVLVMPTIAMKPEDKDYAVAFAVPTDAKGITMIIGRQSCDTRKMEKDTDIDVGNKEFGGVEALTVFDDVFIPNDRIFLNGETEFAGMLVERFAGYHRQSYGGCKVGVGDVLIGAAALAADYNGAAKASHIKDKLIEMMHLNETLYACGIACSAEGYPTKAGNYQIDLLLANVCKQNVTRFPYEIVRLAEDIAGGLMVTMPSEKDYHNPVVGKYVEKYLVGVASVPVEDRMKVLRLLENLCLGTAAVGYRTESMHGAGSPQAQRIMISRQGNLGQKKRLAKAIARIK</sequence>
<evidence type="ECO:0000259" key="5">
    <source>
        <dbReference type="Pfam" id="PF03241"/>
    </source>
</evidence>
<reference evidence="7 8" key="1">
    <citation type="journal article" date="2019" name="Int. J. Syst. Evol. Microbiol.">
        <title>Clostridium fermenticellae sp. nov., isolated from the mud in a fermentation cellar for the production of the Chinese liquor, baijiu.</title>
        <authorList>
            <person name="Xu P.X."/>
            <person name="Chai L.J."/>
            <person name="Qiu T."/>
            <person name="Zhang X.J."/>
            <person name="Lu Z.M."/>
            <person name="Xiao C."/>
            <person name="Wang S.T."/>
            <person name="Shen C.H."/>
            <person name="Shi J.S."/>
            <person name="Xu Z.H."/>
        </authorList>
    </citation>
    <scope>NUCLEOTIDE SEQUENCE [LARGE SCALE GENOMIC DNA]</scope>
    <source>
        <strain evidence="7 8">JN500901</strain>
    </source>
</reference>
<dbReference type="InterPro" id="IPR024674">
    <property type="entry name" value="HpaB/PvcC/4-BUDH_N"/>
</dbReference>
<evidence type="ECO:0000256" key="3">
    <source>
        <dbReference type="ARBA" id="ARBA00023002"/>
    </source>
</evidence>
<evidence type="ECO:0000256" key="1">
    <source>
        <dbReference type="ARBA" id="ARBA00022630"/>
    </source>
</evidence>
<feature type="domain" description="HpaB/PvcC/4-BUDH C-terminal" evidence="5">
    <location>
        <begin position="282"/>
        <end position="480"/>
    </location>
</feature>
<dbReference type="InterPro" id="IPR046373">
    <property type="entry name" value="Acyl-CoA_Oxase/DH_mid-dom_sf"/>
</dbReference>
<keyword evidence="1" id="KW-0285">Flavoprotein</keyword>
<dbReference type="Proteomes" id="UP000266301">
    <property type="component" value="Chromosome"/>
</dbReference>
<dbReference type="PANTHER" id="PTHR36117:SF3">
    <property type="entry name" value="4-HYDROXYPHENYLACETATE 3-MONOOXYGENASE-RELATED"/>
    <property type="match status" value="1"/>
</dbReference>
<feature type="domain" description="HpaB/PvcC/4-BUDH N-terminal" evidence="6">
    <location>
        <begin position="5"/>
        <end position="275"/>
    </location>
</feature>
<keyword evidence="2 4" id="KW-0274">FAD</keyword>
<evidence type="ECO:0000313" key="7">
    <source>
        <dbReference type="EMBL" id="AYD41108.1"/>
    </source>
</evidence>
<keyword evidence="8" id="KW-1185">Reference proteome</keyword>
<dbReference type="InterPro" id="IPR009100">
    <property type="entry name" value="AcylCoA_DH/oxidase_NM_dom_sf"/>
</dbReference>
<dbReference type="RefSeq" id="WP_119973669.1">
    <property type="nucleotide sequence ID" value="NZ_CP032416.1"/>
</dbReference>
<evidence type="ECO:0000313" key="8">
    <source>
        <dbReference type="Proteomes" id="UP000266301"/>
    </source>
</evidence>
<dbReference type="InterPro" id="IPR024719">
    <property type="entry name" value="HpaB/PvcC/4-BUDH_C"/>
</dbReference>